<dbReference type="GO" id="GO:0006412">
    <property type="term" value="P:translation"/>
    <property type="evidence" value="ECO:0007669"/>
    <property type="project" value="UniProtKB-UniRule"/>
</dbReference>
<accession>E0DIV5</accession>
<evidence type="ECO:0000313" key="7">
    <source>
        <dbReference type="Proteomes" id="UP000004218"/>
    </source>
</evidence>
<dbReference type="Pfam" id="PF00830">
    <property type="entry name" value="Ribosomal_L28"/>
    <property type="match status" value="1"/>
</dbReference>
<evidence type="ECO:0000256" key="5">
    <source>
        <dbReference type="HAMAP-Rule" id="MF_00373"/>
    </source>
</evidence>
<evidence type="ECO:0000256" key="3">
    <source>
        <dbReference type="ARBA" id="ARBA00023274"/>
    </source>
</evidence>
<comment type="caution">
    <text evidence="6">The sequence shown here is derived from an EMBL/GenBank/DDBJ whole genome shotgun (WGS) entry which is preliminary data.</text>
</comment>
<dbReference type="InterPro" id="IPR034704">
    <property type="entry name" value="Ribosomal_bL28/bL31-like_sf"/>
</dbReference>
<evidence type="ECO:0000313" key="6">
    <source>
        <dbReference type="EMBL" id="EFM47955.1"/>
    </source>
</evidence>
<comment type="similarity">
    <text evidence="1 5">Belongs to the bacterial ribosomal protein bL28 family.</text>
</comment>
<reference evidence="6" key="1">
    <citation type="submission" date="2010-08" db="EMBL/GenBank/DDBJ databases">
        <authorList>
            <person name="Harkins D.M."/>
            <person name="Madupu R."/>
            <person name="Durkin A.S."/>
            <person name="Torralba M."/>
            <person name="Methe B."/>
            <person name="Sutton G.G."/>
            <person name="Nelson K.E."/>
        </authorList>
    </citation>
    <scope>NUCLEOTIDE SEQUENCE [LARGE SCALE GENOMIC DNA]</scope>
    <source>
        <strain evidence="6">ATCC 14266</strain>
    </source>
</reference>
<dbReference type="Gene3D" id="2.30.170.40">
    <property type="entry name" value="Ribosomal protein L28/L24"/>
    <property type="match status" value="1"/>
</dbReference>
<keyword evidence="3 5" id="KW-0687">Ribonucleoprotein</keyword>
<dbReference type="eggNOG" id="COG0227">
    <property type="taxonomic scope" value="Bacteria"/>
</dbReference>
<dbReference type="Proteomes" id="UP000004218">
    <property type="component" value="Unassembled WGS sequence"/>
</dbReference>
<proteinExistence type="inferred from homology"/>
<dbReference type="PANTHER" id="PTHR13528:SF2">
    <property type="entry name" value="LARGE RIBOSOMAL SUBUNIT PROTEIN BL28M"/>
    <property type="match status" value="1"/>
</dbReference>
<dbReference type="GO" id="GO:0003735">
    <property type="term" value="F:structural constituent of ribosome"/>
    <property type="evidence" value="ECO:0007669"/>
    <property type="project" value="InterPro"/>
</dbReference>
<organism evidence="6 7">
    <name type="scientific">Corynebacterium matruchotii ATCC 14266</name>
    <dbReference type="NCBI Taxonomy" id="553207"/>
    <lineage>
        <taxon>Bacteria</taxon>
        <taxon>Bacillati</taxon>
        <taxon>Actinomycetota</taxon>
        <taxon>Actinomycetes</taxon>
        <taxon>Mycobacteriales</taxon>
        <taxon>Corynebacteriaceae</taxon>
        <taxon>Corynebacterium</taxon>
    </lineage>
</organism>
<dbReference type="InterPro" id="IPR026569">
    <property type="entry name" value="Ribosomal_bL28"/>
</dbReference>
<dbReference type="STRING" id="553207.HMPREF0299_5619"/>
<sequence length="111" mass="12444">MIAHCCCRKCSFTPRSSLHSCRLNVGRLGESLSMSAICQVTGRKPGYGKSVSHSHRRTSRRWNPNVQRRKFYLPSEGRTITLTVSTKGLKVIDRDGIESVVAKIRARGEKV</sequence>
<dbReference type="InterPro" id="IPR037147">
    <property type="entry name" value="Ribosomal_bL28_sf"/>
</dbReference>
<dbReference type="GO" id="GO:1990904">
    <property type="term" value="C:ribonucleoprotein complex"/>
    <property type="evidence" value="ECO:0007669"/>
    <property type="project" value="UniProtKB-KW"/>
</dbReference>
<dbReference type="GO" id="GO:0005840">
    <property type="term" value="C:ribosome"/>
    <property type="evidence" value="ECO:0007669"/>
    <property type="project" value="UniProtKB-KW"/>
</dbReference>
<dbReference type="AlphaFoldDB" id="E0DIV5"/>
<dbReference type="InterPro" id="IPR001383">
    <property type="entry name" value="Ribosomal_bL28_bact-type"/>
</dbReference>
<dbReference type="PANTHER" id="PTHR13528">
    <property type="entry name" value="39S RIBOSOMAL PROTEIN L28, MITOCHONDRIAL"/>
    <property type="match status" value="1"/>
</dbReference>
<keyword evidence="2 5" id="KW-0689">Ribosomal protein</keyword>
<evidence type="ECO:0000256" key="4">
    <source>
        <dbReference type="ARBA" id="ARBA00035174"/>
    </source>
</evidence>
<dbReference type="HAMAP" id="MF_00373">
    <property type="entry name" value="Ribosomal_bL28"/>
    <property type="match status" value="1"/>
</dbReference>
<gene>
    <name evidence="5 6" type="primary">rpmB</name>
    <name evidence="6" type="ORF">HMPREF0299_5619</name>
</gene>
<evidence type="ECO:0000256" key="2">
    <source>
        <dbReference type="ARBA" id="ARBA00022980"/>
    </source>
</evidence>
<evidence type="ECO:0000256" key="1">
    <source>
        <dbReference type="ARBA" id="ARBA00008760"/>
    </source>
</evidence>
<dbReference type="NCBIfam" id="TIGR00009">
    <property type="entry name" value="L28"/>
    <property type="match status" value="1"/>
</dbReference>
<dbReference type="SUPFAM" id="SSF143800">
    <property type="entry name" value="L28p-like"/>
    <property type="match status" value="1"/>
</dbReference>
<name>E0DIV5_9CORY</name>
<dbReference type="EMBL" id="ACSH02000008">
    <property type="protein sequence ID" value="EFM47955.1"/>
    <property type="molecule type" value="Genomic_DNA"/>
</dbReference>
<protein>
    <recommendedName>
        <fullName evidence="4 5">Large ribosomal subunit protein bL28</fullName>
    </recommendedName>
</protein>
<dbReference type="FunFam" id="2.30.170.40:FF:000001">
    <property type="entry name" value="50S ribosomal protein L28"/>
    <property type="match status" value="1"/>
</dbReference>
<keyword evidence="7" id="KW-1185">Reference proteome</keyword>